<gene>
    <name evidence="1" type="ORF">ACFOWS_10300</name>
</gene>
<name>A0ABV8PNK6_9FLAO</name>
<comment type="caution">
    <text evidence="1">The sequence shown here is derived from an EMBL/GenBank/DDBJ whole genome shotgun (WGS) entry which is preliminary data.</text>
</comment>
<evidence type="ECO:0000313" key="1">
    <source>
        <dbReference type="EMBL" id="MFC4220527.1"/>
    </source>
</evidence>
<protein>
    <submittedName>
        <fullName evidence="1">Uncharacterized protein</fullName>
    </submittedName>
</protein>
<organism evidence="1 2">
    <name type="scientific">Flagellimonas marina</name>
    <dbReference type="NCBI Taxonomy" id="1775168"/>
    <lineage>
        <taxon>Bacteria</taxon>
        <taxon>Pseudomonadati</taxon>
        <taxon>Bacteroidota</taxon>
        <taxon>Flavobacteriia</taxon>
        <taxon>Flavobacteriales</taxon>
        <taxon>Flavobacteriaceae</taxon>
        <taxon>Flagellimonas</taxon>
    </lineage>
</organism>
<sequence>MAGEEMENLILVTSDGYSGIAEYEVMLIKDTKSLNKFYSQVNKTRKPGLPVPMLDFSKEMAIVVCLGEQKGERTPQLSQLSETEEERTIAIELSDSEKTESYISYPFYVYKLPISSKTINFQKVGW</sequence>
<accession>A0ABV8PNK6</accession>
<evidence type="ECO:0000313" key="2">
    <source>
        <dbReference type="Proteomes" id="UP001595841"/>
    </source>
</evidence>
<proteinExistence type="predicted"/>
<dbReference type="RefSeq" id="WP_379764193.1">
    <property type="nucleotide sequence ID" value="NZ_JBHSCL010000004.1"/>
</dbReference>
<keyword evidence="2" id="KW-1185">Reference proteome</keyword>
<reference evidence="2" key="1">
    <citation type="journal article" date="2019" name="Int. J. Syst. Evol. Microbiol.">
        <title>The Global Catalogue of Microorganisms (GCM) 10K type strain sequencing project: providing services to taxonomists for standard genome sequencing and annotation.</title>
        <authorList>
            <consortium name="The Broad Institute Genomics Platform"/>
            <consortium name="The Broad Institute Genome Sequencing Center for Infectious Disease"/>
            <person name="Wu L."/>
            <person name="Ma J."/>
        </authorList>
    </citation>
    <scope>NUCLEOTIDE SEQUENCE [LARGE SCALE GENOMIC DNA]</scope>
    <source>
        <strain evidence="2">CGMCC 1.15774</strain>
    </source>
</reference>
<dbReference type="Proteomes" id="UP001595841">
    <property type="component" value="Unassembled WGS sequence"/>
</dbReference>
<dbReference type="EMBL" id="JBHSCL010000004">
    <property type="protein sequence ID" value="MFC4220527.1"/>
    <property type="molecule type" value="Genomic_DNA"/>
</dbReference>